<gene>
    <name evidence="1" type="ORF">KIN20_037393</name>
</gene>
<dbReference type="Proteomes" id="UP001196413">
    <property type="component" value="Unassembled WGS sequence"/>
</dbReference>
<keyword evidence="2" id="KW-1185">Reference proteome</keyword>
<name>A0AAD5WL49_PARTN</name>
<protein>
    <submittedName>
        <fullName evidence="1">Uncharacterized protein</fullName>
    </submittedName>
</protein>
<accession>A0AAD5WL49</accession>
<proteinExistence type="predicted"/>
<reference evidence="1" key="1">
    <citation type="submission" date="2021-06" db="EMBL/GenBank/DDBJ databases">
        <title>Parelaphostrongylus tenuis whole genome reference sequence.</title>
        <authorList>
            <person name="Garwood T.J."/>
            <person name="Larsen P.A."/>
            <person name="Fountain-Jones N.M."/>
            <person name="Garbe J.R."/>
            <person name="Macchietto M.G."/>
            <person name="Kania S.A."/>
            <person name="Gerhold R.W."/>
            <person name="Richards J.E."/>
            <person name="Wolf T.M."/>
        </authorList>
    </citation>
    <scope>NUCLEOTIDE SEQUENCE</scope>
    <source>
        <strain evidence="1">MNPRO001-30</strain>
        <tissue evidence="1">Meninges</tissue>
    </source>
</reference>
<evidence type="ECO:0000313" key="1">
    <source>
        <dbReference type="EMBL" id="KAJ1374659.1"/>
    </source>
</evidence>
<dbReference type="EMBL" id="JAHQIW010007477">
    <property type="protein sequence ID" value="KAJ1374659.1"/>
    <property type="molecule type" value="Genomic_DNA"/>
</dbReference>
<comment type="caution">
    <text evidence="1">The sequence shown here is derived from an EMBL/GenBank/DDBJ whole genome shotgun (WGS) entry which is preliminary data.</text>
</comment>
<organism evidence="1 2">
    <name type="scientific">Parelaphostrongylus tenuis</name>
    <name type="common">Meningeal worm</name>
    <dbReference type="NCBI Taxonomy" id="148309"/>
    <lineage>
        <taxon>Eukaryota</taxon>
        <taxon>Metazoa</taxon>
        <taxon>Ecdysozoa</taxon>
        <taxon>Nematoda</taxon>
        <taxon>Chromadorea</taxon>
        <taxon>Rhabditida</taxon>
        <taxon>Rhabditina</taxon>
        <taxon>Rhabditomorpha</taxon>
        <taxon>Strongyloidea</taxon>
        <taxon>Metastrongylidae</taxon>
        <taxon>Parelaphostrongylus</taxon>
    </lineage>
</organism>
<evidence type="ECO:0000313" key="2">
    <source>
        <dbReference type="Proteomes" id="UP001196413"/>
    </source>
</evidence>
<dbReference type="AlphaFoldDB" id="A0AAD5WL49"/>
<sequence length="166" mass="19419">MRFEVRFVRFRSAETPEDDEKWNEHENLSHLYKLGVKFVTLDNHPDQSAVEVRMLLKDSVYKCILRYRNRGTIKPSTTTSLAGALLRVRRNGKARAAPAQLQKLSSRSYNSYNGFTTLVTNRRREAEKSHLQSRENPFFIWKEYWTPQIAFFMLFIADGIILDSGN</sequence>